<comment type="caution">
    <text evidence="15">The sequence shown here is derived from an EMBL/GenBank/DDBJ whole genome shotgun (WGS) entry which is preliminary data.</text>
</comment>
<dbReference type="AlphaFoldDB" id="A0AAD7AI84"/>
<evidence type="ECO:0000256" key="4">
    <source>
        <dbReference type="ARBA" id="ARBA00010617"/>
    </source>
</evidence>
<dbReference type="InterPro" id="IPR001128">
    <property type="entry name" value="Cyt_P450"/>
</dbReference>
<feature type="signal peptide" evidence="14">
    <location>
        <begin position="1"/>
        <end position="22"/>
    </location>
</feature>
<keyword evidence="7 13" id="KW-0479">Metal-binding</keyword>
<keyword evidence="8" id="KW-1133">Transmembrane helix</keyword>
<keyword evidence="11" id="KW-0503">Monooxygenase</keyword>
<dbReference type="Pfam" id="PF00067">
    <property type="entry name" value="p450"/>
    <property type="match status" value="1"/>
</dbReference>
<comment type="cofactor">
    <cofactor evidence="1 13">
        <name>heme</name>
        <dbReference type="ChEBI" id="CHEBI:30413"/>
    </cofactor>
</comment>
<name>A0AAD7AI84_9AGAR</name>
<evidence type="ECO:0000256" key="2">
    <source>
        <dbReference type="ARBA" id="ARBA00004370"/>
    </source>
</evidence>
<evidence type="ECO:0000256" key="6">
    <source>
        <dbReference type="ARBA" id="ARBA00022692"/>
    </source>
</evidence>
<keyword evidence="14" id="KW-0732">Signal</keyword>
<dbReference type="GO" id="GO:0020037">
    <property type="term" value="F:heme binding"/>
    <property type="evidence" value="ECO:0007669"/>
    <property type="project" value="InterPro"/>
</dbReference>
<dbReference type="InterPro" id="IPR002401">
    <property type="entry name" value="Cyt_P450_E_grp-I"/>
</dbReference>
<dbReference type="EMBL" id="JARIHO010000006">
    <property type="protein sequence ID" value="KAJ7359572.1"/>
    <property type="molecule type" value="Genomic_DNA"/>
</dbReference>
<dbReference type="PRINTS" id="PR00385">
    <property type="entry name" value="P450"/>
</dbReference>
<organism evidence="15 16">
    <name type="scientific">Mycena albidolilacea</name>
    <dbReference type="NCBI Taxonomy" id="1033008"/>
    <lineage>
        <taxon>Eukaryota</taxon>
        <taxon>Fungi</taxon>
        <taxon>Dikarya</taxon>
        <taxon>Basidiomycota</taxon>
        <taxon>Agaricomycotina</taxon>
        <taxon>Agaricomycetes</taxon>
        <taxon>Agaricomycetidae</taxon>
        <taxon>Agaricales</taxon>
        <taxon>Marasmiineae</taxon>
        <taxon>Mycenaceae</taxon>
        <taxon>Mycena</taxon>
    </lineage>
</organism>
<keyword evidence="9" id="KW-0560">Oxidoreductase</keyword>
<evidence type="ECO:0000256" key="7">
    <source>
        <dbReference type="ARBA" id="ARBA00022723"/>
    </source>
</evidence>
<keyword evidence="5 13" id="KW-0349">Heme</keyword>
<proteinExistence type="inferred from homology"/>
<evidence type="ECO:0000256" key="3">
    <source>
        <dbReference type="ARBA" id="ARBA00004721"/>
    </source>
</evidence>
<reference evidence="15" key="1">
    <citation type="submission" date="2023-03" db="EMBL/GenBank/DDBJ databases">
        <title>Massive genome expansion in bonnet fungi (Mycena s.s.) driven by repeated elements and novel gene families across ecological guilds.</title>
        <authorList>
            <consortium name="Lawrence Berkeley National Laboratory"/>
            <person name="Harder C.B."/>
            <person name="Miyauchi S."/>
            <person name="Viragh M."/>
            <person name="Kuo A."/>
            <person name="Thoen E."/>
            <person name="Andreopoulos B."/>
            <person name="Lu D."/>
            <person name="Skrede I."/>
            <person name="Drula E."/>
            <person name="Henrissat B."/>
            <person name="Morin E."/>
            <person name="Kohler A."/>
            <person name="Barry K."/>
            <person name="LaButti K."/>
            <person name="Morin E."/>
            <person name="Salamov A."/>
            <person name="Lipzen A."/>
            <person name="Mereny Z."/>
            <person name="Hegedus B."/>
            <person name="Baldrian P."/>
            <person name="Stursova M."/>
            <person name="Weitz H."/>
            <person name="Taylor A."/>
            <person name="Grigoriev I.V."/>
            <person name="Nagy L.G."/>
            <person name="Martin F."/>
            <person name="Kauserud H."/>
        </authorList>
    </citation>
    <scope>NUCLEOTIDE SEQUENCE</scope>
    <source>
        <strain evidence="15">CBHHK002</strain>
    </source>
</reference>
<keyword evidence="10 13" id="KW-0408">Iron</keyword>
<dbReference type="GO" id="GO:0005506">
    <property type="term" value="F:iron ion binding"/>
    <property type="evidence" value="ECO:0007669"/>
    <property type="project" value="InterPro"/>
</dbReference>
<dbReference type="GO" id="GO:0004497">
    <property type="term" value="F:monooxygenase activity"/>
    <property type="evidence" value="ECO:0007669"/>
    <property type="project" value="UniProtKB-KW"/>
</dbReference>
<keyword evidence="12" id="KW-0472">Membrane</keyword>
<dbReference type="Gene3D" id="1.10.630.10">
    <property type="entry name" value="Cytochrome P450"/>
    <property type="match status" value="1"/>
</dbReference>
<evidence type="ECO:0000256" key="13">
    <source>
        <dbReference type="PIRSR" id="PIRSR602401-1"/>
    </source>
</evidence>
<dbReference type="PANTHER" id="PTHR24305">
    <property type="entry name" value="CYTOCHROME P450"/>
    <property type="match status" value="1"/>
</dbReference>
<evidence type="ECO:0000313" key="16">
    <source>
        <dbReference type="Proteomes" id="UP001218218"/>
    </source>
</evidence>
<feature type="binding site" description="axial binding residue" evidence="13">
    <location>
        <position position="451"/>
    </location>
    <ligand>
        <name>heme</name>
        <dbReference type="ChEBI" id="CHEBI:30413"/>
    </ligand>
    <ligandPart>
        <name>Fe</name>
        <dbReference type="ChEBI" id="CHEBI:18248"/>
    </ligandPart>
</feature>
<comment type="subcellular location">
    <subcellularLocation>
        <location evidence="2">Membrane</location>
    </subcellularLocation>
</comment>
<accession>A0AAD7AI84</accession>
<evidence type="ECO:0000313" key="15">
    <source>
        <dbReference type="EMBL" id="KAJ7359572.1"/>
    </source>
</evidence>
<evidence type="ECO:0000256" key="12">
    <source>
        <dbReference type="ARBA" id="ARBA00023136"/>
    </source>
</evidence>
<dbReference type="Proteomes" id="UP001218218">
    <property type="component" value="Unassembled WGS sequence"/>
</dbReference>
<sequence>MDNHILALCLATLAITICTVHHLRSSRKLLLLIPGPKCTSWIYGNMLELLLSKEYGEHEFQWQETHGQVYSIKGCFGETRLMVSDPATVKYVLNTGFFAFGPAHEKVGNMLFGHGNVFVARGDHHRRLRNMMNPSFSSKNVRALLPILREIGGKLGDCWDALASPGYVDITRTLNDAALDAMGDAIFEHSFNALAGKSELATMHREMVDLVSSPTEVMQLVDAVLAFIPNSVFRLACDLPIPGLLQLIQKYKKITDALSFDWVAEKRGNDGSGATDFLSSLGDVPDEELGIHLRTILIAGQETMGGTLSWAFYKLAQMQEFQRELRQEIQHERLKGQPDYNNMPLLNALINEVLRMYCGFPLSERVATEDCILPLSQALTTTTGIQISEIPIKKGQCLYVAIAAYHRLESIWGPDAGEFKPSRWLEKDLCKGPALGPHASLLTFFGGPGVCIGWRFAILELQVFLVELVGRFSLSLPEDDSVRPRLATTLVPETSDGGRRIPMRIEKVVT</sequence>
<feature type="chain" id="PRO_5042285265" evidence="14">
    <location>
        <begin position="23"/>
        <end position="510"/>
    </location>
</feature>
<evidence type="ECO:0000256" key="1">
    <source>
        <dbReference type="ARBA" id="ARBA00001971"/>
    </source>
</evidence>
<dbReference type="GO" id="GO:0016705">
    <property type="term" value="F:oxidoreductase activity, acting on paired donors, with incorporation or reduction of molecular oxygen"/>
    <property type="evidence" value="ECO:0007669"/>
    <property type="project" value="InterPro"/>
</dbReference>
<evidence type="ECO:0000256" key="5">
    <source>
        <dbReference type="ARBA" id="ARBA00022617"/>
    </source>
</evidence>
<evidence type="ECO:0000256" key="11">
    <source>
        <dbReference type="ARBA" id="ARBA00023033"/>
    </source>
</evidence>
<dbReference type="PRINTS" id="PR00463">
    <property type="entry name" value="EP450I"/>
</dbReference>
<evidence type="ECO:0000256" key="10">
    <source>
        <dbReference type="ARBA" id="ARBA00023004"/>
    </source>
</evidence>
<keyword evidence="16" id="KW-1185">Reference proteome</keyword>
<dbReference type="InterPro" id="IPR050121">
    <property type="entry name" value="Cytochrome_P450_monoxygenase"/>
</dbReference>
<protein>
    <submittedName>
        <fullName evidence="15">Cytochrome P450</fullName>
    </submittedName>
</protein>
<dbReference type="InterPro" id="IPR036396">
    <property type="entry name" value="Cyt_P450_sf"/>
</dbReference>
<keyword evidence="6" id="KW-0812">Transmembrane</keyword>
<comment type="similarity">
    <text evidence="4">Belongs to the cytochrome P450 family.</text>
</comment>
<evidence type="ECO:0000256" key="14">
    <source>
        <dbReference type="SAM" id="SignalP"/>
    </source>
</evidence>
<gene>
    <name evidence="15" type="ORF">DFH08DRAFT_413040</name>
</gene>
<evidence type="ECO:0000256" key="8">
    <source>
        <dbReference type="ARBA" id="ARBA00022989"/>
    </source>
</evidence>
<dbReference type="PANTHER" id="PTHR24305:SF166">
    <property type="entry name" value="CYTOCHROME P450 12A4, MITOCHONDRIAL-RELATED"/>
    <property type="match status" value="1"/>
</dbReference>
<dbReference type="SUPFAM" id="SSF48264">
    <property type="entry name" value="Cytochrome P450"/>
    <property type="match status" value="1"/>
</dbReference>
<comment type="pathway">
    <text evidence="3">Secondary metabolite biosynthesis; terpenoid biosynthesis.</text>
</comment>
<evidence type="ECO:0000256" key="9">
    <source>
        <dbReference type="ARBA" id="ARBA00023002"/>
    </source>
</evidence>
<dbReference type="GO" id="GO:0016020">
    <property type="term" value="C:membrane"/>
    <property type="evidence" value="ECO:0007669"/>
    <property type="project" value="UniProtKB-SubCell"/>
</dbReference>